<dbReference type="SUPFAM" id="SSF52058">
    <property type="entry name" value="L domain-like"/>
    <property type="match status" value="1"/>
</dbReference>
<dbReference type="InterPro" id="IPR000719">
    <property type="entry name" value="Prot_kinase_dom"/>
</dbReference>
<evidence type="ECO:0000256" key="2">
    <source>
        <dbReference type="ARBA" id="ARBA00022614"/>
    </source>
</evidence>
<accession>A0ABR2GHS1</accession>
<name>A0ABR2GHS1_9ROSI</name>
<dbReference type="Gene3D" id="3.30.200.20">
    <property type="entry name" value="Phosphorylase Kinase, domain 1"/>
    <property type="match status" value="1"/>
</dbReference>
<evidence type="ECO:0000259" key="8">
    <source>
        <dbReference type="PROSITE" id="PS50011"/>
    </source>
</evidence>
<evidence type="ECO:0000256" key="6">
    <source>
        <dbReference type="ARBA" id="ARBA00023136"/>
    </source>
</evidence>
<reference evidence="9 10" key="1">
    <citation type="journal article" date="2024" name="G3 (Bethesda)">
        <title>Genome assembly of Hibiscus sabdariffa L. provides insights into metabolisms of medicinal natural products.</title>
        <authorList>
            <person name="Kim T."/>
        </authorList>
    </citation>
    <scope>NUCLEOTIDE SEQUENCE [LARGE SCALE GENOMIC DNA]</scope>
    <source>
        <strain evidence="9">TK-2024</strain>
        <tissue evidence="9">Old leaves</tissue>
    </source>
</reference>
<dbReference type="Pfam" id="PF00560">
    <property type="entry name" value="LRR_1"/>
    <property type="match status" value="1"/>
</dbReference>
<keyword evidence="5 7" id="KW-1133">Transmembrane helix</keyword>
<evidence type="ECO:0000256" key="4">
    <source>
        <dbReference type="ARBA" id="ARBA00022737"/>
    </source>
</evidence>
<evidence type="ECO:0000313" key="9">
    <source>
        <dbReference type="EMBL" id="KAK8602463.1"/>
    </source>
</evidence>
<evidence type="ECO:0000256" key="1">
    <source>
        <dbReference type="ARBA" id="ARBA00004370"/>
    </source>
</evidence>
<dbReference type="InterPro" id="IPR013210">
    <property type="entry name" value="LRR_N_plant-typ"/>
</dbReference>
<dbReference type="Pfam" id="PF00069">
    <property type="entry name" value="Pkinase"/>
    <property type="match status" value="1"/>
</dbReference>
<keyword evidence="3 7" id="KW-0812">Transmembrane</keyword>
<organism evidence="9 10">
    <name type="scientific">Hibiscus sabdariffa</name>
    <name type="common">roselle</name>
    <dbReference type="NCBI Taxonomy" id="183260"/>
    <lineage>
        <taxon>Eukaryota</taxon>
        <taxon>Viridiplantae</taxon>
        <taxon>Streptophyta</taxon>
        <taxon>Embryophyta</taxon>
        <taxon>Tracheophyta</taxon>
        <taxon>Spermatophyta</taxon>
        <taxon>Magnoliopsida</taxon>
        <taxon>eudicotyledons</taxon>
        <taxon>Gunneridae</taxon>
        <taxon>Pentapetalae</taxon>
        <taxon>rosids</taxon>
        <taxon>malvids</taxon>
        <taxon>Malvales</taxon>
        <taxon>Malvaceae</taxon>
        <taxon>Malvoideae</taxon>
        <taxon>Hibiscus</taxon>
    </lineage>
</organism>
<dbReference type="Proteomes" id="UP001472677">
    <property type="component" value="Unassembled WGS sequence"/>
</dbReference>
<proteinExistence type="predicted"/>
<feature type="domain" description="Protein kinase" evidence="8">
    <location>
        <begin position="336"/>
        <end position="607"/>
    </location>
</feature>
<dbReference type="Gene3D" id="1.10.510.10">
    <property type="entry name" value="Transferase(Phosphotransferase) domain 1"/>
    <property type="match status" value="1"/>
</dbReference>
<dbReference type="EMBL" id="JBBPBM010000001">
    <property type="protein sequence ID" value="KAK8602463.1"/>
    <property type="molecule type" value="Genomic_DNA"/>
</dbReference>
<dbReference type="InterPro" id="IPR046959">
    <property type="entry name" value="PRK1-6/SRF4-like"/>
</dbReference>
<keyword evidence="6 7" id="KW-0472">Membrane</keyword>
<evidence type="ECO:0000256" key="7">
    <source>
        <dbReference type="SAM" id="Phobius"/>
    </source>
</evidence>
<evidence type="ECO:0000256" key="3">
    <source>
        <dbReference type="ARBA" id="ARBA00022692"/>
    </source>
</evidence>
<dbReference type="PANTHER" id="PTHR48007:SF53">
    <property type="entry name" value="OS01G0711200 PROTEIN"/>
    <property type="match status" value="1"/>
</dbReference>
<sequence>MERRVGAKAKAMPPKSELGLVEDPAAADRACVDYNALLSFKDSVFDPSNSLSSWVNSSNPCSDSWYGVKCNPSTHRVTRLVLENLNLSGSTHSLRHLSQLRLLSLKNNRFFSSSRVKLSSWRYLRHLYLRGNLFSGAFPTGISSLHRLHRLDLSHNDFHGEIPMAELTQLPYLLTLRLESNSFTGTLNSIPSFSSISDFNVSDNNLSGEIPSWMSRFPISSFQGNKALCGHPLPSDCYNRTALPASIRQKIRHPDTKRLSNTVILMIIAVDAVAVMTAVVSVAWCCYKYKCFSQNEAMETKSGTNSKSSRPNSIEAEELVVLEGCKGFRKVGDLLKSSAELLGKGSVGTTYKVVTDGGDVVVVKRVRQRRRRRDVDGWLRIIGGLRHANIVSLIAYYNSKEELLLVYDFLPNGSLHSLLHGNRGPGRTPLSWGTRLKLASEAAKGLAFIHGNKKAKIFHGHLTSSNILVNRQGDACISDPGLHQVLYSPSSSNDDYKAPELKLNNGPDDTTGLKKYTQKCDIYSFGVILLEMLSGKTASGDEDGGMSLVKWVQSVGKEEWAWEVFDFEMLGDKVMENEMVGLMQVALLCVATLARDRAKMSVVHGMIEDIRGKSGRSGGNGMVSILDDFSSDSSPSQSDRTLGV</sequence>
<dbReference type="InterPro" id="IPR011009">
    <property type="entry name" value="Kinase-like_dom_sf"/>
</dbReference>
<keyword evidence="4" id="KW-0677">Repeat</keyword>
<dbReference type="Gene3D" id="3.80.10.10">
    <property type="entry name" value="Ribonuclease Inhibitor"/>
    <property type="match status" value="2"/>
</dbReference>
<dbReference type="InterPro" id="IPR032675">
    <property type="entry name" value="LRR_dom_sf"/>
</dbReference>
<dbReference type="SUPFAM" id="SSF56112">
    <property type="entry name" value="Protein kinase-like (PK-like)"/>
    <property type="match status" value="1"/>
</dbReference>
<comment type="subcellular location">
    <subcellularLocation>
        <location evidence="1">Membrane</location>
    </subcellularLocation>
</comment>
<dbReference type="PANTHER" id="PTHR48007">
    <property type="entry name" value="LEUCINE-RICH REPEAT RECEPTOR-LIKE PROTEIN KINASE PXC1"/>
    <property type="match status" value="1"/>
</dbReference>
<comment type="caution">
    <text evidence="9">The sequence shown here is derived from an EMBL/GenBank/DDBJ whole genome shotgun (WGS) entry which is preliminary data.</text>
</comment>
<evidence type="ECO:0000256" key="5">
    <source>
        <dbReference type="ARBA" id="ARBA00022989"/>
    </source>
</evidence>
<dbReference type="InterPro" id="IPR001611">
    <property type="entry name" value="Leu-rich_rpt"/>
</dbReference>
<evidence type="ECO:0000313" key="10">
    <source>
        <dbReference type="Proteomes" id="UP001472677"/>
    </source>
</evidence>
<dbReference type="Pfam" id="PF08263">
    <property type="entry name" value="LRRNT_2"/>
    <property type="match status" value="1"/>
</dbReference>
<dbReference type="PROSITE" id="PS50011">
    <property type="entry name" value="PROTEIN_KINASE_DOM"/>
    <property type="match status" value="1"/>
</dbReference>
<keyword evidence="10" id="KW-1185">Reference proteome</keyword>
<keyword evidence="2" id="KW-0433">Leucine-rich repeat</keyword>
<protein>
    <recommendedName>
        <fullName evidence="8">Protein kinase domain-containing protein</fullName>
    </recommendedName>
</protein>
<feature type="transmembrane region" description="Helical" evidence="7">
    <location>
        <begin position="262"/>
        <end position="284"/>
    </location>
</feature>
<gene>
    <name evidence="9" type="ORF">V6N12_052269</name>
</gene>